<dbReference type="Proteomes" id="UP001597459">
    <property type="component" value="Unassembled WGS sequence"/>
</dbReference>
<keyword evidence="3" id="KW-1185">Reference proteome</keyword>
<accession>A0ABW5NB20</accession>
<dbReference type="Pfam" id="PF08346">
    <property type="entry name" value="AntA"/>
    <property type="match status" value="1"/>
</dbReference>
<evidence type="ECO:0000313" key="3">
    <source>
        <dbReference type="Proteomes" id="UP001597459"/>
    </source>
</evidence>
<dbReference type="EMBL" id="JBHULX010000033">
    <property type="protein sequence ID" value="MFD2592311.1"/>
    <property type="molecule type" value="Genomic_DNA"/>
</dbReference>
<organism evidence="2 3">
    <name type="scientific">Aquimarina hainanensis</name>
    <dbReference type="NCBI Taxonomy" id="1578017"/>
    <lineage>
        <taxon>Bacteria</taxon>
        <taxon>Pseudomonadati</taxon>
        <taxon>Bacteroidota</taxon>
        <taxon>Flavobacteriia</taxon>
        <taxon>Flavobacteriales</taxon>
        <taxon>Flavobacteriaceae</taxon>
        <taxon>Aquimarina</taxon>
    </lineage>
</organism>
<dbReference type="InterPro" id="IPR013557">
    <property type="entry name" value="AntA/B_antirep"/>
</dbReference>
<dbReference type="RefSeq" id="WP_378256733.1">
    <property type="nucleotide sequence ID" value="NZ_JBHSJV010000001.1"/>
</dbReference>
<reference evidence="3" key="1">
    <citation type="journal article" date="2019" name="Int. J. Syst. Evol. Microbiol.">
        <title>The Global Catalogue of Microorganisms (GCM) 10K type strain sequencing project: providing services to taxonomists for standard genome sequencing and annotation.</title>
        <authorList>
            <consortium name="The Broad Institute Genomics Platform"/>
            <consortium name="The Broad Institute Genome Sequencing Center for Infectious Disease"/>
            <person name="Wu L."/>
            <person name="Ma J."/>
        </authorList>
    </citation>
    <scope>NUCLEOTIDE SEQUENCE [LARGE SCALE GENOMIC DNA]</scope>
    <source>
        <strain evidence="3">KCTC 42423</strain>
    </source>
</reference>
<feature type="domain" description="AntA/AntB antirepressor" evidence="1">
    <location>
        <begin position="16"/>
        <end position="83"/>
    </location>
</feature>
<name>A0ABW5NB20_9FLAO</name>
<protein>
    <submittedName>
        <fullName evidence="2">AntA/AntB antirepressor family protein</fullName>
    </submittedName>
</protein>
<evidence type="ECO:0000259" key="1">
    <source>
        <dbReference type="Pfam" id="PF08346"/>
    </source>
</evidence>
<gene>
    <name evidence="2" type="ORF">ACFSTE_15845</name>
</gene>
<evidence type="ECO:0000313" key="2">
    <source>
        <dbReference type="EMBL" id="MFD2592311.1"/>
    </source>
</evidence>
<proteinExistence type="predicted"/>
<sequence length="216" mass="25169">MKHLIEIKNKNGKQVVSARELYEFLGYNSSQWKRWYTKNIVNDDFFEENTDYQTLDIMSNGNATKDFALSIDMAKELSMLSRTLRGKQARTYFIQIEKKYSSTNRIADPMELVIQIAQNSIDLRKKQEAIEQDVSEIKEDLKVLKEKNETNPNFFTVVGYATLLGRKINLEFAKKIGKEASKICRERNIEPSTIPDPRFGRVKTYPKEILESIIKQ</sequence>
<comment type="caution">
    <text evidence="2">The sequence shown here is derived from an EMBL/GenBank/DDBJ whole genome shotgun (WGS) entry which is preliminary data.</text>
</comment>